<dbReference type="OrthoDB" id="425396at2"/>
<dbReference type="InterPro" id="IPR043128">
    <property type="entry name" value="Rev_trsase/Diguanyl_cyclase"/>
</dbReference>
<dbReference type="FunFam" id="3.20.20.450:FF:000001">
    <property type="entry name" value="Cyclic di-GMP phosphodiesterase yahA"/>
    <property type="match status" value="1"/>
</dbReference>
<dbReference type="Pfam" id="PF00990">
    <property type="entry name" value="GGDEF"/>
    <property type="match status" value="1"/>
</dbReference>
<dbReference type="CDD" id="cd01949">
    <property type="entry name" value="GGDEF"/>
    <property type="match status" value="1"/>
</dbReference>
<dbReference type="SUPFAM" id="SSF55073">
    <property type="entry name" value="Nucleotide cyclase"/>
    <property type="match status" value="1"/>
</dbReference>
<dbReference type="InterPro" id="IPR007890">
    <property type="entry name" value="CHASE2"/>
</dbReference>
<accession>A0A4Q7E4H7</accession>
<feature type="domain" description="GGDEF" evidence="3">
    <location>
        <begin position="438"/>
        <end position="571"/>
    </location>
</feature>
<dbReference type="PANTHER" id="PTHR33121">
    <property type="entry name" value="CYCLIC DI-GMP PHOSPHODIESTERASE PDEF"/>
    <property type="match status" value="1"/>
</dbReference>
<feature type="transmembrane region" description="Helical" evidence="1">
    <location>
        <begin position="337"/>
        <end position="352"/>
    </location>
</feature>
<proteinExistence type="predicted"/>
<evidence type="ECO:0000259" key="2">
    <source>
        <dbReference type="PROSITE" id="PS50883"/>
    </source>
</evidence>
<dbReference type="PROSITE" id="PS50883">
    <property type="entry name" value="EAL"/>
    <property type="match status" value="1"/>
</dbReference>
<reference evidence="4 5" key="1">
    <citation type="submission" date="2018-11" db="EMBL/GenBank/DDBJ databases">
        <title>Whole genome sequencing of an environmental sample.</title>
        <authorList>
            <person name="Sarangi A.N."/>
            <person name="Singh D."/>
            <person name="Tripathy S."/>
        </authorList>
    </citation>
    <scope>NUCLEOTIDE SEQUENCE [LARGE SCALE GENOMIC DNA]</scope>
    <source>
        <strain evidence="4 5">Lakshadweep</strain>
    </source>
</reference>
<dbReference type="Gene3D" id="3.30.70.270">
    <property type="match status" value="1"/>
</dbReference>
<dbReference type="InterPro" id="IPR001633">
    <property type="entry name" value="EAL_dom"/>
</dbReference>
<dbReference type="Pfam" id="PF00563">
    <property type="entry name" value="EAL"/>
    <property type="match status" value="1"/>
</dbReference>
<feature type="domain" description="EAL" evidence="2">
    <location>
        <begin position="580"/>
        <end position="835"/>
    </location>
</feature>
<evidence type="ECO:0000259" key="3">
    <source>
        <dbReference type="PROSITE" id="PS50887"/>
    </source>
</evidence>
<organism evidence="4 5">
    <name type="scientific">Leptolyngbya iicbica LK</name>
    <dbReference type="NCBI Taxonomy" id="2294035"/>
    <lineage>
        <taxon>Bacteria</taxon>
        <taxon>Bacillati</taxon>
        <taxon>Cyanobacteriota</taxon>
        <taxon>Cyanophyceae</taxon>
        <taxon>Leptolyngbyales</taxon>
        <taxon>Leptolyngbyaceae</taxon>
        <taxon>Leptolyngbya group</taxon>
        <taxon>Leptolyngbya</taxon>
        <taxon>Leptolyngbya iicbica</taxon>
    </lineage>
</organism>
<feature type="transmembrane region" description="Helical" evidence="1">
    <location>
        <begin position="383"/>
        <end position="403"/>
    </location>
</feature>
<dbReference type="NCBIfam" id="TIGR00254">
    <property type="entry name" value="GGDEF"/>
    <property type="match status" value="1"/>
</dbReference>
<dbReference type="CDD" id="cd01948">
    <property type="entry name" value="EAL"/>
    <property type="match status" value="1"/>
</dbReference>
<comment type="caution">
    <text evidence="4">The sequence shown here is derived from an EMBL/GenBank/DDBJ whole genome shotgun (WGS) entry which is preliminary data.</text>
</comment>
<dbReference type="AlphaFoldDB" id="A0A4Q7E4H7"/>
<keyword evidence="1" id="KW-1133">Transmembrane helix</keyword>
<dbReference type="InterPro" id="IPR029787">
    <property type="entry name" value="Nucleotide_cyclase"/>
</dbReference>
<dbReference type="InterPro" id="IPR035919">
    <property type="entry name" value="EAL_sf"/>
</dbReference>
<dbReference type="SMART" id="SM01080">
    <property type="entry name" value="CHASE2"/>
    <property type="match status" value="1"/>
</dbReference>
<evidence type="ECO:0000313" key="5">
    <source>
        <dbReference type="Proteomes" id="UP000292459"/>
    </source>
</evidence>
<sequence>MVRSLLQLNQTVKPIVSRLSQSLPFSGRSILIATLLATTLITGAKALGGLQRFELFIYDSLVRLKRDEGQDPRLIVVGIKETDIQKYGHPLSDGEVAEVLQIIQRYNPKVVGLDIYRKTEHPPGLADLQTQLSANNLIAITNVGTDPSVGEVPPPDSVPWERVGFNDFSIDPDGVVRRGLLFVSATDRPFYSFALRSALAYLPQSDTLFKYDEDALYINGQPIPRLDAKSGGYEYADDRGYQMLMRFRSRAAAAEVISVEDVMQGNFEPAQFNGKIVLIGSVAPSLKDEFFTPYSASRDNQFKMAGVVVHAQIISQLLDIAEGRTAQYIFLPPSGELLWLFAWTGLASFLTWKIRRPEILLLAGIALPLGLFGMGWMALSEFIWLPIFEPLIGILGAGTLVIVQKSIYRTTYDSLTDLPGREVFLLQIQRALNSQKANPVVVAFLDIDRFQIINKSLGHFAGDRVLIEIAKRLRKMLGEYGQVARVGGDEFAILFHNISQAEVKAFLDDMRSKLSSPMMLGNHRLSISASVGLAIAQANYGQTPEELLRDAHTAMYRAKALKEAQFQVFSNDMREEAVARLDLESDLIKALEDKEFSLFYQPIIHLETGKVSGFEALIRWNQEERGLISPNDFIPVVEETGMIIPLGAWIIKTACQQIQAWHEEFPELSLKMNVNLSRRQFDQLDLVPQIKSILQQLNLPGHYLQLEITESMIMRDVEAAHKLMLELKALGMQLAIDDFGTGYSSLSYLHRFPTDTLKIDRSFVSSMENSVEDHDIVETIISLGQKLSMKLVAEGIDSLEQLKLLKIAGCHYGQGYLFSRPLSAEQATEFIEQSLSSPIAFESVSTGSDF</sequence>
<keyword evidence="5" id="KW-1185">Reference proteome</keyword>
<dbReference type="InterPro" id="IPR000160">
    <property type="entry name" value="GGDEF_dom"/>
</dbReference>
<dbReference type="GO" id="GO:0071111">
    <property type="term" value="F:cyclic-guanylate-specific phosphodiesterase activity"/>
    <property type="evidence" value="ECO:0007669"/>
    <property type="project" value="InterPro"/>
</dbReference>
<keyword evidence="1" id="KW-0472">Membrane</keyword>
<evidence type="ECO:0000313" key="4">
    <source>
        <dbReference type="EMBL" id="RZM76614.1"/>
    </source>
</evidence>
<evidence type="ECO:0000256" key="1">
    <source>
        <dbReference type="SAM" id="Phobius"/>
    </source>
</evidence>
<dbReference type="SUPFAM" id="SSF141868">
    <property type="entry name" value="EAL domain-like"/>
    <property type="match status" value="1"/>
</dbReference>
<dbReference type="Gene3D" id="3.20.20.450">
    <property type="entry name" value="EAL domain"/>
    <property type="match status" value="1"/>
</dbReference>
<keyword evidence="1" id="KW-0812">Transmembrane</keyword>
<feature type="transmembrane region" description="Helical" evidence="1">
    <location>
        <begin position="359"/>
        <end position="377"/>
    </location>
</feature>
<protein>
    <submittedName>
        <fullName evidence="4">EAL domain-containing protein</fullName>
    </submittedName>
</protein>
<name>A0A4Q7E4H7_9CYAN</name>
<dbReference type="PANTHER" id="PTHR33121:SF70">
    <property type="entry name" value="SIGNALING PROTEIN YKOW"/>
    <property type="match status" value="1"/>
</dbReference>
<dbReference type="Proteomes" id="UP000292459">
    <property type="component" value="Unassembled WGS sequence"/>
</dbReference>
<dbReference type="SMART" id="SM00267">
    <property type="entry name" value="GGDEF"/>
    <property type="match status" value="1"/>
</dbReference>
<dbReference type="PROSITE" id="PS50887">
    <property type="entry name" value="GGDEF"/>
    <property type="match status" value="1"/>
</dbReference>
<dbReference type="InterPro" id="IPR050706">
    <property type="entry name" value="Cyclic-di-GMP_PDE-like"/>
</dbReference>
<dbReference type="SMART" id="SM00052">
    <property type="entry name" value="EAL"/>
    <property type="match status" value="1"/>
</dbReference>
<gene>
    <name evidence="4" type="ORF">DYY88_18300</name>
</gene>
<dbReference type="Pfam" id="PF05226">
    <property type="entry name" value="CHASE2"/>
    <property type="match status" value="1"/>
</dbReference>
<dbReference type="EMBL" id="QVFV01000005">
    <property type="protein sequence ID" value="RZM76614.1"/>
    <property type="molecule type" value="Genomic_DNA"/>
</dbReference>